<dbReference type="EMBL" id="BAAART010000074">
    <property type="protein sequence ID" value="GAA2238228.1"/>
    <property type="molecule type" value="Genomic_DNA"/>
</dbReference>
<dbReference type="RefSeq" id="WP_234848799.1">
    <property type="nucleotide sequence ID" value="NZ_BAAART010000074.1"/>
</dbReference>
<keyword evidence="2" id="KW-1185">Reference proteome</keyword>
<dbReference type="Proteomes" id="UP001501474">
    <property type="component" value="Unassembled WGS sequence"/>
</dbReference>
<name>A0ABP5QM66_9ACTN</name>
<keyword evidence="1" id="KW-0547">Nucleotide-binding</keyword>
<keyword evidence="1" id="KW-0067">ATP-binding</keyword>
<dbReference type="Pfam" id="PF13589">
    <property type="entry name" value="HATPase_c_3"/>
    <property type="match status" value="1"/>
</dbReference>
<organism evidence="1 2">
    <name type="scientific">Streptomyces indiaensis</name>
    <dbReference type="NCBI Taxonomy" id="284033"/>
    <lineage>
        <taxon>Bacteria</taxon>
        <taxon>Bacillati</taxon>
        <taxon>Actinomycetota</taxon>
        <taxon>Actinomycetes</taxon>
        <taxon>Kitasatosporales</taxon>
        <taxon>Streptomycetaceae</taxon>
        <taxon>Streptomyces</taxon>
    </lineage>
</organism>
<gene>
    <name evidence="1" type="ORF">GCM10010104_36590</name>
</gene>
<protein>
    <submittedName>
        <fullName evidence="1">ATP-binding protein</fullName>
    </submittedName>
</protein>
<dbReference type="SUPFAM" id="SSF55874">
    <property type="entry name" value="ATPase domain of HSP90 chaperone/DNA topoisomerase II/histidine kinase"/>
    <property type="match status" value="1"/>
</dbReference>
<evidence type="ECO:0000313" key="1">
    <source>
        <dbReference type="EMBL" id="GAA2238228.1"/>
    </source>
</evidence>
<comment type="caution">
    <text evidence="1">The sequence shown here is derived from an EMBL/GenBank/DDBJ whole genome shotgun (WGS) entry which is preliminary data.</text>
</comment>
<evidence type="ECO:0000313" key="2">
    <source>
        <dbReference type="Proteomes" id="UP001501474"/>
    </source>
</evidence>
<dbReference type="Gene3D" id="3.30.565.10">
    <property type="entry name" value="Histidine kinase-like ATPase, C-terminal domain"/>
    <property type="match status" value="1"/>
</dbReference>
<dbReference type="InterPro" id="IPR036890">
    <property type="entry name" value="HATPase_C_sf"/>
</dbReference>
<sequence>MPDEAGLDAVVAPRASALMDSLRAFGYDMATALADLVDNSLAASAREVRVEFSTDEGAAWVAVVDDGDGMTEQELHEAVRFGGSGPTKERKTGDLGRFGLGLKTASLSQCRVLTVLSRTPHGLACRTWDIDLVRAADDWRVRVVADEEAAGIATRIGFTGAGTMVLWRRLDHAGEGPVLARKLGQSRSRLRMWFHRYIARGRLRLIVGGHVLAPWDPFCRQHVATQDLGTERLEAGGQVQVIPYVLPHPSRLSEAEIKDGAGPRGWNAQQGFYVYRGDRMVSAGGWLGLPEMVIAPQTRLARIEISMDPASDHVWQVDVRKSRVHPPAGLEEDLTRLAVAAREASVAVFRRRVTQAAGRQGRDRELTFGWIQERRHGTSRYLVNRQHPVVQAALAADGGAHVEAVLRMVERTLPVGVIVIEAENDLGRTPQAALEGVEEAEARADLAVMLAALPDDAQARATAVRALASVEPFNRFPDMVAEIVGQMSPGV</sequence>
<dbReference type="GO" id="GO:0005524">
    <property type="term" value="F:ATP binding"/>
    <property type="evidence" value="ECO:0007669"/>
    <property type="project" value="UniProtKB-KW"/>
</dbReference>
<proteinExistence type="predicted"/>
<reference evidence="2" key="1">
    <citation type="journal article" date="2019" name="Int. J. Syst. Evol. Microbiol.">
        <title>The Global Catalogue of Microorganisms (GCM) 10K type strain sequencing project: providing services to taxonomists for standard genome sequencing and annotation.</title>
        <authorList>
            <consortium name="The Broad Institute Genomics Platform"/>
            <consortium name="The Broad Institute Genome Sequencing Center for Infectious Disease"/>
            <person name="Wu L."/>
            <person name="Ma J."/>
        </authorList>
    </citation>
    <scope>NUCLEOTIDE SEQUENCE [LARGE SCALE GENOMIC DNA]</scope>
    <source>
        <strain evidence="2">JCM 3053</strain>
    </source>
</reference>
<accession>A0ABP5QM66</accession>